<dbReference type="EMBL" id="NEVH01020852">
    <property type="protein sequence ID" value="PNF21210.1"/>
    <property type="molecule type" value="Genomic_DNA"/>
</dbReference>
<evidence type="ECO:0000256" key="8">
    <source>
        <dbReference type="SAM" id="SignalP"/>
    </source>
</evidence>
<dbReference type="InterPro" id="IPR039465">
    <property type="entry name" value="IL-17_rcpt-like"/>
</dbReference>
<comment type="caution">
    <text evidence="10">The sequence shown here is derived from an EMBL/GenBank/DDBJ whole genome shotgun (WGS) entry which is preliminary data.</text>
</comment>
<evidence type="ECO:0000256" key="3">
    <source>
        <dbReference type="ARBA" id="ARBA00022729"/>
    </source>
</evidence>
<dbReference type="Proteomes" id="UP000235965">
    <property type="component" value="Unassembled WGS sequence"/>
</dbReference>
<dbReference type="OrthoDB" id="8191259at2759"/>
<evidence type="ECO:0000256" key="4">
    <source>
        <dbReference type="ARBA" id="ARBA00022989"/>
    </source>
</evidence>
<organism evidence="10 11">
    <name type="scientific">Cryptotermes secundus</name>
    <dbReference type="NCBI Taxonomy" id="105785"/>
    <lineage>
        <taxon>Eukaryota</taxon>
        <taxon>Metazoa</taxon>
        <taxon>Ecdysozoa</taxon>
        <taxon>Arthropoda</taxon>
        <taxon>Hexapoda</taxon>
        <taxon>Insecta</taxon>
        <taxon>Pterygota</taxon>
        <taxon>Neoptera</taxon>
        <taxon>Polyneoptera</taxon>
        <taxon>Dictyoptera</taxon>
        <taxon>Blattodea</taxon>
        <taxon>Blattoidea</taxon>
        <taxon>Termitoidae</taxon>
        <taxon>Kalotermitidae</taxon>
        <taxon>Cryptotermitinae</taxon>
        <taxon>Cryptotermes</taxon>
    </lineage>
</organism>
<keyword evidence="7" id="KW-0325">Glycoprotein</keyword>
<keyword evidence="11" id="KW-1185">Reference proteome</keyword>
<dbReference type="PANTHER" id="PTHR15583">
    <property type="entry name" value="INTERLEUKIN-17 RECEPTOR"/>
    <property type="match status" value="1"/>
</dbReference>
<dbReference type="InterPro" id="IPR013568">
    <property type="entry name" value="SEFIR_dom"/>
</dbReference>
<comment type="subcellular location">
    <subcellularLocation>
        <location evidence="1">Membrane</location>
        <topology evidence="1">Single-pass type I membrane protein</topology>
    </subcellularLocation>
</comment>
<feature type="signal peptide" evidence="8">
    <location>
        <begin position="1"/>
        <end position="27"/>
    </location>
</feature>
<dbReference type="AlphaFoldDB" id="A0A2J7PY08"/>
<evidence type="ECO:0000256" key="1">
    <source>
        <dbReference type="ARBA" id="ARBA00004479"/>
    </source>
</evidence>
<accession>A0A2J7PY08</accession>
<proteinExistence type="predicted"/>
<keyword evidence="3 8" id="KW-0732">Signal</keyword>
<evidence type="ECO:0000256" key="6">
    <source>
        <dbReference type="ARBA" id="ARBA00023170"/>
    </source>
</evidence>
<evidence type="ECO:0000256" key="7">
    <source>
        <dbReference type="ARBA" id="ARBA00023180"/>
    </source>
</evidence>
<sequence length="380" mass="43655">MCRSRVTSWLRLYVSLVLGMAGALTEGNRTACHYQENDVTKPCELFHKIGCQNISYSPRTCEGRCELSKMNGQPYFYLTISTLFGREGFLGVKGTDDCWKFKVGNTSDHEKHVIMDLTFFPETSLKNVRIYRDGGRCDYLYSRSFLREPSDTRHADAPTQWQRIHQPWPRSPTLQKVLLLYSRDCPQFCEVARALGQLLQSFGNLKVLDPLQQNEMEQVSENISGWLTQHLQSPDVKLVIVVSEGAMVRQNALLNNQLVHNDEPHFLDPVFTLALQQMHERPQLGNDYKRIFPVRFEDFTPSEVSLSLIVPLKCYVLQRHLGKLIAELGQCNSAAEAGYEDIRRICPQEVSQLESAIRDMKSYCDDNPHYLKDHFSVVSR</sequence>
<gene>
    <name evidence="10" type="ORF">B7P43_G05099</name>
</gene>
<dbReference type="Pfam" id="PF08357">
    <property type="entry name" value="SEFIR"/>
    <property type="match status" value="1"/>
</dbReference>
<feature type="chain" id="PRO_5014382814" description="SEFIR domain-containing protein" evidence="8">
    <location>
        <begin position="28"/>
        <end position="380"/>
    </location>
</feature>
<keyword evidence="2" id="KW-0812">Transmembrane</keyword>
<name>A0A2J7PY08_9NEOP</name>
<dbReference type="GO" id="GO:0030368">
    <property type="term" value="F:interleukin-17 receptor activity"/>
    <property type="evidence" value="ECO:0007669"/>
    <property type="project" value="InterPro"/>
</dbReference>
<evidence type="ECO:0000259" key="9">
    <source>
        <dbReference type="Pfam" id="PF08357"/>
    </source>
</evidence>
<evidence type="ECO:0000256" key="5">
    <source>
        <dbReference type="ARBA" id="ARBA00023136"/>
    </source>
</evidence>
<evidence type="ECO:0000256" key="2">
    <source>
        <dbReference type="ARBA" id="ARBA00022692"/>
    </source>
</evidence>
<protein>
    <recommendedName>
        <fullName evidence="9">SEFIR domain-containing protein</fullName>
    </recommendedName>
</protein>
<dbReference type="PANTHER" id="PTHR15583:SF7">
    <property type="entry name" value="INTERLEUKIN CYTOKINE RECEPTOR-RELATED PROTEIN 2"/>
    <property type="match status" value="1"/>
</dbReference>
<reference evidence="10 11" key="1">
    <citation type="submission" date="2017-12" db="EMBL/GenBank/DDBJ databases">
        <title>Hemimetabolous genomes reveal molecular basis of termite eusociality.</title>
        <authorList>
            <person name="Harrison M.C."/>
            <person name="Jongepier E."/>
            <person name="Robertson H.M."/>
            <person name="Arning N."/>
            <person name="Bitard-Feildel T."/>
            <person name="Chao H."/>
            <person name="Childers C.P."/>
            <person name="Dinh H."/>
            <person name="Doddapaneni H."/>
            <person name="Dugan S."/>
            <person name="Gowin J."/>
            <person name="Greiner C."/>
            <person name="Han Y."/>
            <person name="Hu H."/>
            <person name="Hughes D.S.T."/>
            <person name="Huylmans A.-K."/>
            <person name="Kemena C."/>
            <person name="Kremer L.P.M."/>
            <person name="Lee S.L."/>
            <person name="Lopez-Ezquerra A."/>
            <person name="Mallet L."/>
            <person name="Monroy-Kuhn J.M."/>
            <person name="Moser A."/>
            <person name="Murali S.C."/>
            <person name="Muzny D.M."/>
            <person name="Otani S."/>
            <person name="Piulachs M.-D."/>
            <person name="Poelchau M."/>
            <person name="Qu J."/>
            <person name="Schaub F."/>
            <person name="Wada-Katsumata A."/>
            <person name="Worley K.C."/>
            <person name="Xie Q."/>
            <person name="Ylla G."/>
            <person name="Poulsen M."/>
            <person name="Gibbs R.A."/>
            <person name="Schal C."/>
            <person name="Richards S."/>
            <person name="Belles X."/>
            <person name="Korb J."/>
            <person name="Bornberg-Bauer E."/>
        </authorList>
    </citation>
    <scope>NUCLEOTIDE SEQUENCE [LARGE SCALE GENOMIC DNA]</scope>
    <source>
        <tissue evidence="10">Whole body</tissue>
    </source>
</reference>
<evidence type="ECO:0000313" key="10">
    <source>
        <dbReference type="EMBL" id="PNF21210.1"/>
    </source>
</evidence>
<evidence type="ECO:0000313" key="11">
    <source>
        <dbReference type="Proteomes" id="UP000235965"/>
    </source>
</evidence>
<dbReference type="InParanoid" id="A0A2J7PY08"/>
<keyword evidence="4" id="KW-1133">Transmembrane helix</keyword>
<keyword evidence="5" id="KW-0472">Membrane</keyword>
<feature type="domain" description="SEFIR" evidence="9">
    <location>
        <begin position="176"/>
        <end position="328"/>
    </location>
</feature>
<dbReference type="Gene3D" id="3.40.50.11530">
    <property type="match status" value="1"/>
</dbReference>
<keyword evidence="6" id="KW-0675">Receptor</keyword>
<dbReference type="GO" id="GO:0016020">
    <property type="term" value="C:membrane"/>
    <property type="evidence" value="ECO:0007669"/>
    <property type="project" value="UniProtKB-SubCell"/>
</dbReference>